<dbReference type="NCBIfam" id="TIGR04019">
    <property type="entry name" value="B_thiol_YtxJ"/>
    <property type="match status" value="1"/>
</dbReference>
<dbReference type="Proteomes" id="UP000476064">
    <property type="component" value="Chromosome"/>
</dbReference>
<evidence type="ECO:0000313" key="1">
    <source>
        <dbReference type="EMBL" id="QHT61876.1"/>
    </source>
</evidence>
<gene>
    <name evidence="1" type="primary">ytxJ</name>
    <name evidence="1" type="ORF">GXP70_19075</name>
</gene>
<dbReference type="EMBL" id="CP048209">
    <property type="protein sequence ID" value="QHT61876.1"/>
    <property type="molecule type" value="Genomic_DNA"/>
</dbReference>
<protein>
    <submittedName>
        <fullName evidence="1">Bacillithiol system redox-active protein YtxJ</fullName>
    </submittedName>
</protein>
<accession>A0A6C0FXN7</accession>
<name>A0A6C0FXN7_9BACL</name>
<dbReference type="RefSeq" id="WP_162358313.1">
    <property type="nucleotide sequence ID" value="NZ_CP048209.1"/>
</dbReference>
<dbReference type="Pfam" id="PF11009">
    <property type="entry name" value="BrxC"/>
    <property type="match status" value="1"/>
</dbReference>
<keyword evidence="2" id="KW-1185">Reference proteome</keyword>
<evidence type="ECO:0000313" key="2">
    <source>
        <dbReference type="Proteomes" id="UP000476064"/>
    </source>
</evidence>
<dbReference type="Gene3D" id="3.40.30.10">
    <property type="entry name" value="Glutaredoxin"/>
    <property type="match status" value="1"/>
</dbReference>
<dbReference type="KEGG" id="plyc:GXP70_19075"/>
<organism evidence="1 2">
    <name type="scientific">Paenibacillus lycopersici</name>
    <dbReference type="NCBI Taxonomy" id="2704462"/>
    <lineage>
        <taxon>Bacteria</taxon>
        <taxon>Bacillati</taxon>
        <taxon>Bacillota</taxon>
        <taxon>Bacilli</taxon>
        <taxon>Bacillales</taxon>
        <taxon>Paenibacillaceae</taxon>
        <taxon>Paenibacillus</taxon>
    </lineage>
</organism>
<dbReference type="InterPro" id="IPR022551">
    <property type="entry name" value="BrxC"/>
</dbReference>
<dbReference type="AlphaFoldDB" id="A0A6C0FXN7"/>
<sequence>MDMPVPLANAVEWEAAYDESFRQPLLVFKHSTQCSISSGAYDELSSWLEDAVTLSLKPVMVLVPENRIVADAIAERLLVKHESPQLLLVDGGKVSWSASHWRITYSTLDEHLGTHCEK</sequence>
<reference evidence="1 2" key="1">
    <citation type="submission" date="2020-01" db="EMBL/GenBank/DDBJ databases">
        <title>Paenibacillus sp. nov., isolated from tomato rhizosphere.</title>
        <authorList>
            <person name="Weon H.-Y."/>
            <person name="Lee S.A."/>
        </authorList>
    </citation>
    <scope>NUCLEOTIDE SEQUENCE [LARGE SCALE GENOMIC DNA]</scope>
    <source>
        <strain evidence="1 2">12200R-189</strain>
    </source>
</reference>
<proteinExistence type="predicted"/>